<keyword evidence="1" id="KW-0472">Membrane</keyword>
<evidence type="ECO:0000313" key="2">
    <source>
        <dbReference type="EMBL" id="MBD2863412.1"/>
    </source>
</evidence>
<dbReference type="AlphaFoldDB" id="A0A927CAZ4"/>
<accession>A0A927CAZ4</accession>
<feature type="transmembrane region" description="Helical" evidence="1">
    <location>
        <begin position="6"/>
        <end position="27"/>
    </location>
</feature>
<organism evidence="2 3">
    <name type="scientific">Paenibacillus oceani</name>
    <dbReference type="NCBI Taxonomy" id="2772510"/>
    <lineage>
        <taxon>Bacteria</taxon>
        <taxon>Bacillati</taxon>
        <taxon>Bacillota</taxon>
        <taxon>Bacilli</taxon>
        <taxon>Bacillales</taxon>
        <taxon>Paenibacillaceae</taxon>
        <taxon>Paenibacillus</taxon>
    </lineage>
</organism>
<feature type="transmembrane region" description="Helical" evidence="1">
    <location>
        <begin position="34"/>
        <end position="53"/>
    </location>
</feature>
<keyword evidence="1" id="KW-0812">Transmembrane</keyword>
<feature type="transmembrane region" description="Helical" evidence="1">
    <location>
        <begin position="152"/>
        <end position="172"/>
    </location>
</feature>
<feature type="transmembrane region" description="Helical" evidence="1">
    <location>
        <begin position="59"/>
        <end position="79"/>
    </location>
</feature>
<gene>
    <name evidence="2" type="ORF">IDH45_15570</name>
</gene>
<proteinExistence type="predicted"/>
<dbReference type="Proteomes" id="UP000639396">
    <property type="component" value="Unassembled WGS sequence"/>
</dbReference>
<keyword evidence="1" id="KW-1133">Transmembrane helix</keyword>
<reference evidence="2" key="1">
    <citation type="submission" date="2020-09" db="EMBL/GenBank/DDBJ databases">
        <title>A novel bacterium of genus Paenibacillus, isolated from South China Sea.</title>
        <authorList>
            <person name="Huang H."/>
            <person name="Mo K."/>
            <person name="Hu Y."/>
        </authorList>
    </citation>
    <scope>NUCLEOTIDE SEQUENCE</scope>
    <source>
        <strain evidence="2">IB182363</strain>
    </source>
</reference>
<dbReference type="EMBL" id="JACXJA010000019">
    <property type="protein sequence ID" value="MBD2863412.1"/>
    <property type="molecule type" value="Genomic_DNA"/>
</dbReference>
<protein>
    <recommendedName>
        <fullName evidence="4">YmcC</fullName>
    </recommendedName>
</protein>
<comment type="caution">
    <text evidence="2">The sequence shown here is derived from an EMBL/GenBank/DDBJ whole genome shotgun (WGS) entry which is preliminary data.</text>
</comment>
<name>A0A927CAZ4_9BACL</name>
<sequence length="181" mass="19538">MIAAFIVACEIGFWIFVLAGLLCRYVWNRKRLGGLLLLCTPLVDLALLIATVIDLRNGATAGVAHGAAAIYIGVSIAFGHQMVRWADVRFAHRFAGGPEPVKAPKYGSAHARHQIGQSLRHGVAWIIGVVLLFAIVLFTGDDSRTAALSGTIRVWSIVLVIDLAFAFSYLIWPKKEKGAGS</sequence>
<feature type="transmembrane region" description="Helical" evidence="1">
    <location>
        <begin position="122"/>
        <end position="140"/>
    </location>
</feature>
<evidence type="ECO:0000256" key="1">
    <source>
        <dbReference type="SAM" id="Phobius"/>
    </source>
</evidence>
<evidence type="ECO:0008006" key="4">
    <source>
        <dbReference type="Google" id="ProtNLM"/>
    </source>
</evidence>
<evidence type="ECO:0000313" key="3">
    <source>
        <dbReference type="Proteomes" id="UP000639396"/>
    </source>
</evidence>
<keyword evidence="3" id="KW-1185">Reference proteome</keyword>
<dbReference type="RefSeq" id="WP_190929042.1">
    <property type="nucleotide sequence ID" value="NZ_JACXJA010000019.1"/>
</dbReference>